<dbReference type="AlphaFoldDB" id="A0A0D0A0T4"/>
<dbReference type="OrthoDB" id="440424at2759"/>
<evidence type="ECO:0000313" key="1">
    <source>
        <dbReference type="EMBL" id="KIK43485.1"/>
    </source>
</evidence>
<reference evidence="2" key="2">
    <citation type="submission" date="2015-01" db="EMBL/GenBank/DDBJ databases">
        <title>Evolutionary Origins and Diversification of the Mycorrhizal Mutualists.</title>
        <authorList>
            <consortium name="DOE Joint Genome Institute"/>
            <consortium name="Mycorrhizal Genomics Consortium"/>
            <person name="Kohler A."/>
            <person name="Kuo A."/>
            <person name="Nagy L.G."/>
            <person name="Floudas D."/>
            <person name="Copeland A."/>
            <person name="Barry K.W."/>
            <person name="Cichocki N."/>
            <person name="Veneault-Fourrey C."/>
            <person name="LaButti K."/>
            <person name="Lindquist E.A."/>
            <person name="Lipzen A."/>
            <person name="Lundell T."/>
            <person name="Morin E."/>
            <person name="Murat C."/>
            <person name="Riley R."/>
            <person name="Ohm R."/>
            <person name="Sun H."/>
            <person name="Tunlid A."/>
            <person name="Henrissat B."/>
            <person name="Grigoriev I.V."/>
            <person name="Hibbett D.S."/>
            <person name="Martin F."/>
        </authorList>
    </citation>
    <scope>NUCLEOTIDE SEQUENCE [LARGE SCALE GENOMIC DNA]</scope>
    <source>
        <strain evidence="2">UH-Slu-Lm8-n1</strain>
    </source>
</reference>
<protein>
    <submittedName>
        <fullName evidence="1">Uncharacterized protein</fullName>
    </submittedName>
</protein>
<dbReference type="EMBL" id="KN835211">
    <property type="protein sequence ID" value="KIK43485.1"/>
    <property type="molecule type" value="Genomic_DNA"/>
</dbReference>
<dbReference type="InParanoid" id="A0A0D0A0T4"/>
<organism evidence="1 2">
    <name type="scientific">Suillus luteus UH-Slu-Lm8-n1</name>
    <dbReference type="NCBI Taxonomy" id="930992"/>
    <lineage>
        <taxon>Eukaryota</taxon>
        <taxon>Fungi</taxon>
        <taxon>Dikarya</taxon>
        <taxon>Basidiomycota</taxon>
        <taxon>Agaricomycotina</taxon>
        <taxon>Agaricomycetes</taxon>
        <taxon>Agaricomycetidae</taxon>
        <taxon>Boletales</taxon>
        <taxon>Suillineae</taxon>
        <taxon>Suillaceae</taxon>
        <taxon>Suillus</taxon>
    </lineage>
</organism>
<gene>
    <name evidence="1" type="ORF">CY34DRAFT_707585</name>
</gene>
<keyword evidence="2" id="KW-1185">Reference proteome</keyword>
<dbReference type="HOGENOM" id="CLU_141796_0_0_1"/>
<dbReference type="Proteomes" id="UP000054485">
    <property type="component" value="Unassembled WGS sequence"/>
</dbReference>
<sequence>MSYQALDLPNINWPKLRDTILASSVYALTEVNNWSIKHPYVAAGALICISANPDILLTPLRLTGRTTLYICLLPLRRHGVVKDSLASQYQSHHYGGYVPRDSTFARFQSYGAADYYDDMEALRSANGDDYGINDSEAGSTLAIGVSWLSAIGGVFVLGRTWGWWN</sequence>
<reference evidence="1 2" key="1">
    <citation type="submission" date="2014-04" db="EMBL/GenBank/DDBJ databases">
        <authorList>
            <consortium name="DOE Joint Genome Institute"/>
            <person name="Kuo A."/>
            <person name="Ruytinx J."/>
            <person name="Rineau F."/>
            <person name="Colpaert J."/>
            <person name="Kohler A."/>
            <person name="Nagy L.G."/>
            <person name="Floudas D."/>
            <person name="Copeland A."/>
            <person name="Barry K.W."/>
            <person name="Cichocki N."/>
            <person name="Veneault-Fourrey C."/>
            <person name="LaButti K."/>
            <person name="Lindquist E.A."/>
            <person name="Lipzen A."/>
            <person name="Lundell T."/>
            <person name="Morin E."/>
            <person name="Murat C."/>
            <person name="Sun H."/>
            <person name="Tunlid A."/>
            <person name="Henrissat B."/>
            <person name="Grigoriev I.V."/>
            <person name="Hibbett D.S."/>
            <person name="Martin F."/>
            <person name="Nordberg H.P."/>
            <person name="Cantor M.N."/>
            <person name="Hua S.X."/>
        </authorList>
    </citation>
    <scope>NUCLEOTIDE SEQUENCE [LARGE SCALE GENOMIC DNA]</scope>
    <source>
        <strain evidence="1 2">UH-Slu-Lm8-n1</strain>
    </source>
</reference>
<dbReference type="Gene3D" id="6.10.110.10">
    <property type="match status" value="1"/>
</dbReference>
<dbReference type="InterPro" id="IPR038213">
    <property type="entry name" value="IFI6/IFI27-like_sf"/>
</dbReference>
<name>A0A0D0A0T4_9AGAM</name>
<proteinExistence type="predicted"/>
<accession>A0A0D0A0T4</accession>
<evidence type="ECO:0000313" key="2">
    <source>
        <dbReference type="Proteomes" id="UP000054485"/>
    </source>
</evidence>